<organism evidence="3">
    <name type="scientific">Nippostrongylus brasiliensis</name>
    <name type="common">Rat hookworm</name>
    <dbReference type="NCBI Taxonomy" id="27835"/>
    <lineage>
        <taxon>Eukaryota</taxon>
        <taxon>Metazoa</taxon>
        <taxon>Ecdysozoa</taxon>
        <taxon>Nematoda</taxon>
        <taxon>Chromadorea</taxon>
        <taxon>Rhabditida</taxon>
        <taxon>Rhabditina</taxon>
        <taxon>Rhabditomorpha</taxon>
        <taxon>Strongyloidea</taxon>
        <taxon>Heligmosomidae</taxon>
        <taxon>Nippostrongylus</taxon>
    </lineage>
</organism>
<dbReference type="EMBL" id="UYSL01019792">
    <property type="protein sequence ID" value="VDL69901.1"/>
    <property type="molecule type" value="Genomic_DNA"/>
</dbReference>
<dbReference type="Proteomes" id="UP000271162">
    <property type="component" value="Unassembled WGS sequence"/>
</dbReference>
<gene>
    <name evidence="1" type="ORF">NBR_LOCUS6312</name>
</gene>
<name>A0A0N4XUD3_NIPBR</name>
<proteinExistence type="predicted"/>
<reference evidence="3" key="1">
    <citation type="submission" date="2017-02" db="UniProtKB">
        <authorList>
            <consortium name="WormBaseParasite"/>
        </authorList>
    </citation>
    <scope>IDENTIFICATION</scope>
</reference>
<evidence type="ECO:0000313" key="1">
    <source>
        <dbReference type="EMBL" id="VDL69901.1"/>
    </source>
</evidence>
<evidence type="ECO:0000313" key="2">
    <source>
        <dbReference type="Proteomes" id="UP000271162"/>
    </source>
</evidence>
<accession>A0A0N4XUD3</accession>
<keyword evidence="2" id="KW-1185">Reference proteome</keyword>
<sequence length="103" mass="11487">MAELAQFSGSPTWPLRIDHVWAEFVLTLTLLETSKSNQPAIASISFPSHSQPIQSGADALQTHNGRLTKRKITICNTPVAQGQEKHNTVNQTYYKRLINAQWG</sequence>
<protein>
    <submittedName>
        <fullName evidence="1 3">Uncharacterized protein</fullName>
    </submittedName>
</protein>
<reference evidence="1 2" key="2">
    <citation type="submission" date="2018-11" db="EMBL/GenBank/DDBJ databases">
        <authorList>
            <consortium name="Pathogen Informatics"/>
        </authorList>
    </citation>
    <scope>NUCLEOTIDE SEQUENCE [LARGE SCALE GENOMIC DNA]</scope>
</reference>
<evidence type="ECO:0000313" key="3">
    <source>
        <dbReference type="WBParaSite" id="NBR_0000631101-mRNA-1"/>
    </source>
</evidence>
<dbReference type="AlphaFoldDB" id="A0A0N4XUD3"/>
<dbReference type="WBParaSite" id="NBR_0000631101-mRNA-1">
    <property type="protein sequence ID" value="NBR_0000631101-mRNA-1"/>
    <property type="gene ID" value="NBR_0000631101"/>
</dbReference>